<dbReference type="InterPro" id="IPR011990">
    <property type="entry name" value="TPR-like_helical_dom_sf"/>
</dbReference>
<name>A0A934RRE7_9BACT</name>
<keyword evidence="1" id="KW-0677">Repeat</keyword>
<evidence type="ECO:0000313" key="3">
    <source>
        <dbReference type="EMBL" id="MBK1835570.1"/>
    </source>
</evidence>
<dbReference type="Proteomes" id="UP000604083">
    <property type="component" value="Unassembled WGS sequence"/>
</dbReference>
<organism evidence="3 4">
    <name type="scientific">Roseibacillus ishigakijimensis</name>
    <dbReference type="NCBI Taxonomy" id="454146"/>
    <lineage>
        <taxon>Bacteria</taxon>
        <taxon>Pseudomonadati</taxon>
        <taxon>Verrucomicrobiota</taxon>
        <taxon>Verrucomicrobiia</taxon>
        <taxon>Verrucomicrobiales</taxon>
        <taxon>Verrucomicrobiaceae</taxon>
        <taxon>Roseibacillus</taxon>
    </lineage>
</organism>
<protein>
    <recommendedName>
        <fullName evidence="5">Tetratricopeptide repeat protein</fullName>
    </recommendedName>
</protein>
<evidence type="ECO:0000256" key="2">
    <source>
        <dbReference type="ARBA" id="ARBA00022803"/>
    </source>
</evidence>
<gene>
    <name evidence="3" type="ORF">JIN78_15995</name>
</gene>
<dbReference type="EMBL" id="JAENIO010000062">
    <property type="protein sequence ID" value="MBK1835570.1"/>
    <property type="molecule type" value="Genomic_DNA"/>
</dbReference>
<accession>A0A934RRE7</accession>
<dbReference type="Gene3D" id="1.25.40.10">
    <property type="entry name" value="Tetratricopeptide repeat domain"/>
    <property type="match status" value="2"/>
</dbReference>
<proteinExistence type="predicted"/>
<evidence type="ECO:0000256" key="1">
    <source>
        <dbReference type="ARBA" id="ARBA00022737"/>
    </source>
</evidence>
<sequence>MRAVLILLLVNNLLSGSPQENLTHFARGVLAETAGRAEEARDIYSQALSRDSGNYFLVRKVVAAQVTTDFPSATATLRNYAEAHRDNLTAQVDYAAYLRQHAPHDELARRSALQTLELAHARFPHHPAVFPALINLYENLGDREKSLTLLAQELAAERADPDHWLALAPLVETLYPADSEEFAQGQARVMTQLELSGLARPDLARRVSEYHRQADRLPAAIAVLQKHLALRPTSHSLRIRLGLLQLSAGDRMAGRDTLLTVVAIDPDQALAHQSLGRLFQQEGDPGKALFHRAETLRIRGGRPEEALELADEYLERGQAHEARLLLEKFRFHHPDHAGLQARLAIATLRDGLTREAARQFRQAEKLAEESGDPADARYLDTDFQLEFAHSLRAAGDHAAAETRLRQAAQGINLDAEPAKYARAITALAALWLAEGKNEAPAKALLQRALTLDPENEEARALLE</sequence>
<dbReference type="SMART" id="SM00028">
    <property type="entry name" value="TPR"/>
    <property type="match status" value="6"/>
</dbReference>
<dbReference type="RefSeq" id="WP_200393006.1">
    <property type="nucleotide sequence ID" value="NZ_JAENIO010000062.1"/>
</dbReference>
<reference evidence="3" key="1">
    <citation type="submission" date="2021-01" db="EMBL/GenBank/DDBJ databases">
        <title>Modified the classification status of verrucomicrobia.</title>
        <authorList>
            <person name="Feng X."/>
        </authorList>
    </citation>
    <scope>NUCLEOTIDE SEQUENCE</scope>
    <source>
        <strain evidence="3">KCTC 12986</strain>
    </source>
</reference>
<dbReference type="AlphaFoldDB" id="A0A934RRE7"/>
<dbReference type="PANTHER" id="PTHR45586">
    <property type="entry name" value="TPR REPEAT-CONTAINING PROTEIN PA4667"/>
    <property type="match status" value="1"/>
</dbReference>
<keyword evidence="4" id="KW-1185">Reference proteome</keyword>
<keyword evidence="2" id="KW-0802">TPR repeat</keyword>
<dbReference type="InterPro" id="IPR019734">
    <property type="entry name" value="TPR_rpt"/>
</dbReference>
<dbReference type="SUPFAM" id="SSF48452">
    <property type="entry name" value="TPR-like"/>
    <property type="match status" value="1"/>
</dbReference>
<evidence type="ECO:0000313" key="4">
    <source>
        <dbReference type="Proteomes" id="UP000604083"/>
    </source>
</evidence>
<dbReference type="InterPro" id="IPR051012">
    <property type="entry name" value="CellSynth/LPSAsmb/PSIAsmb"/>
</dbReference>
<comment type="caution">
    <text evidence="3">The sequence shown here is derived from an EMBL/GenBank/DDBJ whole genome shotgun (WGS) entry which is preliminary data.</text>
</comment>
<dbReference type="PANTHER" id="PTHR45586:SF1">
    <property type="entry name" value="LIPOPOLYSACCHARIDE ASSEMBLY PROTEIN B"/>
    <property type="match status" value="1"/>
</dbReference>
<evidence type="ECO:0008006" key="5">
    <source>
        <dbReference type="Google" id="ProtNLM"/>
    </source>
</evidence>